<comment type="subcellular location">
    <subcellularLocation>
        <location evidence="1 8">Cell outer membrane</location>
        <topology evidence="1 8">Multi-pass membrane protein</topology>
    </subcellularLocation>
</comment>
<evidence type="ECO:0000259" key="12">
    <source>
        <dbReference type="Pfam" id="PF07715"/>
    </source>
</evidence>
<evidence type="ECO:0000256" key="6">
    <source>
        <dbReference type="ARBA" id="ARBA00023136"/>
    </source>
</evidence>
<evidence type="ECO:0000256" key="10">
    <source>
        <dbReference type="SAM" id="SignalP"/>
    </source>
</evidence>
<dbReference type="EMBL" id="JARYGX010000019">
    <property type="protein sequence ID" value="MDH7453386.1"/>
    <property type="molecule type" value="Genomic_DNA"/>
</dbReference>
<evidence type="ECO:0000256" key="3">
    <source>
        <dbReference type="ARBA" id="ARBA00022452"/>
    </source>
</evidence>
<keyword evidence="13" id="KW-0675">Receptor</keyword>
<dbReference type="InterPro" id="IPR037066">
    <property type="entry name" value="Plug_dom_sf"/>
</dbReference>
<feature type="domain" description="TonB-dependent receptor-like beta-barrel" evidence="11">
    <location>
        <begin position="495"/>
        <end position="924"/>
    </location>
</feature>
<keyword evidence="10" id="KW-0732">Signal</keyword>
<evidence type="ECO:0000256" key="1">
    <source>
        <dbReference type="ARBA" id="ARBA00004571"/>
    </source>
</evidence>
<protein>
    <submittedName>
        <fullName evidence="13">TonB-dependent receptor</fullName>
    </submittedName>
</protein>
<evidence type="ECO:0000313" key="14">
    <source>
        <dbReference type="Proteomes" id="UP001160550"/>
    </source>
</evidence>
<dbReference type="PANTHER" id="PTHR47234">
    <property type="match status" value="1"/>
</dbReference>
<evidence type="ECO:0000256" key="9">
    <source>
        <dbReference type="RuleBase" id="RU003357"/>
    </source>
</evidence>
<dbReference type="Pfam" id="PF00593">
    <property type="entry name" value="TonB_dep_Rec_b-barrel"/>
    <property type="match status" value="1"/>
</dbReference>
<comment type="similarity">
    <text evidence="8 9">Belongs to the TonB-dependent receptor family.</text>
</comment>
<keyword evidence="4 8" id="KW-0812">Transmembrane</keyword>
<dbReference type="Gene3D" id="2.170.130.10">
    <property type="entry name" value="TonB-dependent receptor, plug domain"/>
    <property type="match status" value="1"/>
</dbReference>
<sequence length="960" mass="103673">MTFKTTKLRDAISLALVAGATFGASSAFAQEAETAGATTLDRIEVTGSRIRQASVETAQPVVVLSRENIENMGVTSVADILQNLTSAGSPAISRGDVLASGENVGGYYIDLRNLGASRTLILVNGKRLGANTTGLQDLGQIPASAIERIEVLKDGASSIYGSDAIAGVVNVITRRRFEGAELNAYYGQLNEGNGTNQTVDFTIGTSGDRGSVTMSIDYGKEEPIWARDVWYARDGSRGPAFPGAGWSPVSQNGSFCDPCTPSSAAVWWTLIPGQDPTDRDSYQVHTAAFNANSNEQMMARTGIERRSIFVAGEYDVTDNVRFVADALYNHRETTQTVAGYPFQTAAFGIPLSGDSAFNPTPGTDLTIRRRLWEVPRTTESNLSTYRLTAAFEGYFELGNTTWDWDAGGIWNRNEMLKVGRGDASLAAMDLAMGPSFVNAQGIVQCGTADNPIPLGTNLGAGECTPVNPLLPYGVAGAGSLSDPNVQAFLFPYYHDRGLTESTTYFANLSGTLFELPAGDLGIAVGYEHRNEQGRFVPDAFNQAGLSTGLPATTTAGGYKLDEFYVELAVPLLSEVPGAHELTLNVASRYSDYSTFGDTTNNKFGLVWRPVEDLLVRATYAEGFRAPSVDNLYGGVGGSFESYTDPCGSTGPGNVAGGATCTASGVPADYVQLGQGLVPCSTFPCQTPDQFLSGSNPNLTPETAETMTAGIVYSPEWVSGLDISLDWYKVEIDNLIASDSVTDILQDCYLRGIAERCTLFTRDPTDSHINALNFSLTNKGRLETEGYDLGVRYRLPETAYGNFSFDWQVSYISEYNLWANNNPDTVAQPSVSFAGTFRTRSNLGVDWQYGDFGATWTARYYSSMKEGCAVTASYDPTYCNIPDYVAPDVPDGLPLRKVGSNTFHDVQFRYNTPWNGTVSVGANNVTNHHGPIMFSAPNNQFAYYGGFDFGRTLYMKYQQRF</sequence>
<dbReference type="Gene3D" id="2.40.170.20">
    <property type="entry name" value="TonB-dependent receptor, beta-barrel domain"/>
    <property type="match status" value="1"/>
</dbReference>
<dbReference type="Proteomes" id="UP001160550">
    <property type="component" value="Unassembled WGS sequence"/>
</dbReference>
<evidence type="ECO:0000256" key="5">
    <source>
        <dbReference type="ARBA" id="ARBA00023077"/>
    </source>
</evidence>
<reference evidence="13" key="1">
    <citation type="journal article" date="2007" name="Int. J. Syst. Evol. Microbiol.">
        <title>Luteimonas composti sp. nov., a moderately thermophilic bacterium isolated from food waste.</title>
        <authorList>
            <person name="Young C.C."/>
            <person name="Kampfer P."/>
            <person name="Chen W.M."/>
            <person name="Yen W.S."/>
            <person name="Arun A.B."/>
            <person name="Lai W.A."/>
            <person name="Shen F.T."/>
            <person name="Rekha P.D."/>
            <person name="Lin K.Y."/>
            <person name="Chou J.H."/>
        </authorList>
    </citation>
    <scope>NUCLEOTIDE SEQUENCE</scope>
    <source>
        <strain evidence="13">CC-YY355</strain>
    </source>
</reference>
<keyword evidence="14" id="KW-1185">Reference proteome</keyword>
<keyword evidence="7 8" id="KW-0998">Cell outer membrane</keyword>
<feature type="chain" id="PRO_5046587225" evidence="10">
    <location>
        <begin position="30"/>
        <end position="960"/>
    </location>
</feature>
<evidence type="ECO:0000256" key="8">
    <source>
        <dbReference type="PROSITE-ProRule" id="PRU01360"/>
    </source>
</evidence>
<dbReference type="PROSITE" id="PS52016">
    <property type="entry name" value="TONB_DEPENDENT_REC_3"/>
    <property type="match status" value="1"/>
</dbReference>
<dbReference type="PANTHER" id="PTHR47234:SF2">
    <property type="entry name" value="TONB-DEPENDENT RECEPTOR"/>
    <property type="match status" value="1"/>
</dbReference>
<feature type="domain" description="TonB-dependent receptor plug" evidence="12">
    <location>
        <begin position="56"/>
        <end position="168"/>
    </location>
</feature>
<feature type="signal peptide" evidence="10">
    <location>
        <begin position="1"/>
        <end position="29"/>
    </location>
</feature>
<reference evidence="13" key="2">
    <citation type="submission" date="2023-04" db="EMBL/GenBank/DDBJ databases">
        <authorList>
            <person name="Sun J.-Q."/>
        </authorList>
    </citation>
    <scope>NUCLEOTIDE SEQUENCE</scope>
    <source>
        <strain evidence="13">CC-YY355</strain>
    </source>
</reference>
<dbReference type="InterPro" id="IPR039426">
    <property type="entry name" value="TonB-dep_rcpt-like"/>
</dbReference>
<evidence type="ECO:0000256" key="7">
    <source>
        <dbReference type="ARBA" id="ARBA00023237"/>
    </source>
</evidence>
<keyword evidence="6 8" id="KW-0472">Membrane</keyword>
<evidence type="ECO:0000256" key="2">
    <source>
        <dbReference type="ARBA" id="ARBA00022448"/>
    </source>
</evidence>
<organism evidence="13 14">
    <name type="scientific">Luteimonas composti</name>
    <dbReference type="NCBI Taxonomy" id="398257"/>
    <lineage>
        <taxon>Bacteria</taxon>
        <taxon>Pseudomonadati</taxon>
        <taxon>Pseudomonadota</taxon>
        <taxon>Gammaproteobacteria</taxon>
        <taxon>Lysobacterales</taxon>
        <taxon>Lysobacteraceae</taxon>
        <taxon>Luteimonas</taxon>
    </lineage>
</organism>
<name>A0ABT6MT07_9GAMM</name>
<evidence type="ECO:0000313" key="13">
    <source>
        <dbReference type="EMBL" id="MDH7453386.1"/>
    </source>
</evidence>
<dbReference type="SUPFAM" id="SSF56935">
    <property type="entry name" value="Porins"/>
    <property type="match status" value="1"/>
</dbReference>
<keyword evidence="3 8" id="KW-1134">Transmembrane beta strand</keyword>
<proteinExistence type="inferred from homology"/>
<dbReference type="InterPro" id="IPR036942">
    <property type="entry name" value="Beta-barrel_TonB_sf"/>
</dbReference>
<dbReference type="Pfam" id="PF07715">
    <property type="entry name" value="Plug"/>
    <property type="match status" value="1"/>
</dbReference>
<keyword evidence="2 8" id="KW-0813">Transport</keyword>
<evidence type="ECO:0000259" key="11">
    <source>
        <dbReference type="Pfam" id="PF00593"/>
    </source>
</evidence>
<evidence type="ECO:0000256" key="4">
    <source>
        <dbReference type="ARBA" id="ARBA00022692"/>
    </source>
</evidence>
<dbReference type="RefSeq" id="WP_280942589.1">
    <property type="nucleotide sequence ID" value="NZ_JARYGX010000019.1"/>
</dbReference>
<comment type="caution">
    <text evidence="13">The sequence shown here is derived from an EMBL/GenBank/DDBJ whole genome shotgun (WGS) entry which is preliminary data.</text>
</comment>
<dbReference type="InterPro" id="IPR012910">
    <property type="entry name" value="Plug_dom"/>
</dbReference>
<dbReference type="InterPro" id="IPR000531">
    <property type="entry name" value="Beta-barrel_TonB"/>
</dbReference>
<keyword evidence="5 9" id="KW-0798">TonB box</keyword>
<accession>A0ABT6MT07</accession>
<gene>
    <name evidence="13" type="ORF">QF205_09945</name>
</gene>